<proteinExistence type="inferred from homology"/>
<dbReference type="EMBL" id="JBJHQH010000025">
    <property type="protein sequence ID" value="MFK9094596.1"/>
    <property type="molecule type" value="Genomic_DNA"/>
</dbReference>
<dbReference type="Proteomes" id="UP001623041">
    <property type="component" value="Unassembled WGS sequence"/>
</dbReference>
<dbReference type="Pfam" id="PF00205">
    <property type="entry name" value="TPP_enzyme_M"/>
    <property type="match status" value="1"/>
</dbReference>
<dbReference type="Gene3D" id="3.40.50.1220">
    <property type="entry name" value="TPP-binding domain"/>
    <property type="match status" value="1"/>
</dbReference>
<evidence type="ECO:0000313" key="4">
    <source>
        <dbReference type="Proteomes" id="UP001623041"/>
    </source>
</evidence>
<dbReference type="PANTHER" id="PTHR18968">
    <property type="entry name" value="THIAMINE PYROPHOSPHATE ENZYMES"/>
    <property type="match status" value="1"/>
</dbReference>
<dbReference type="SUPFAM" id="SSF52467">
    <property type="entry name" value="DHS-like NAD/FAD-binding domain"/>
    <property type="match status" value="1"/>
</dbReference>
<dbReference type="InterPro" id="IPR045229">
    <property type="entry name" value="TPP_enz"/>
</dbReference>
<evidence type="ECO:0000313" key="3">
    <source>
        <dbReference type="EMBL" id="MFK9094596.1"/>
    </source>
</evidence>
<comment type="similarity">
    <text evidence="1">Belongs to the TPP enzyme family.</text>
</comment>
<dbReference type="InterPro" id="IPR012000">
    <property type="entry name" value="Thiamin_PyroP_enz_cen_dom"/>
</dbReference>
<reference evidence="3 4" key="1">
    <citation type="submission" date="2024-11" db="EMBL/GenBank/DDBJ databases">
        <authorList>
            <person name="Lucas J.A."/>
        </authorList>
    </citation>
    <scope>NUCLEOTIDE SEQUENCE [LARGE SCALE GENOMIC DNA]</scope>
    <source>
        <strain evidence="3 4">Z 5.4</strain>
    </source>
</reference>
<dbReference type="Gene3D" id="3.40.50.970">
    <property type="match status" value="1"/>
</dbReference>
<dbReference type="RefSeq" id="WP_406583061.1">
    <property type="nucleotide sequence ID" value="NZ_JBJHQH010000025.1"/>
</dbReference>
<accession>A0ABW8RR43</accession>
<keyword evidence="4" id="KW-1185">Reference proteome</keyword>
<dbReference type="PANTHER" id="PTHR18968:SF13">
    <property type="entry name" value="ACETOLACTATE SYNTHASE CATALYTIC SUBUNIT, MITOCHONDRIAL"/>
    <property type="match status" value="1"/>
</dbReference>
<evidence type="ECO:0000259" key="2">
    <source>
        <dbReference type="Pfam" id="PF00205"/>
    </source>
</evidence>
<feature type="domain" description="Thiamine pyrophosphate enzyme central" evidence="2">
    <location>
        <begin position="14"/>
        <end position="119"/>
    </location>
</feature>
<dbReference type="InterPro" id="IPR029035">
    <property type="entry name" value="DHS-like_NAD/FAD-binding_dom"/>
</dbReference>
<sequence>MPFTTPLKSKLFPLIQFAEALQIPVVTAFRRFDAFPNFHPNYIGSLGLSTPAYLLDYINQAVVVLGLGTRFSQITTQDYTLLTDIANLIHVDVSPDVIGKVHTPSLAIAADINEFLKHLLPIIEANNNPTRKQLVSTLHEKYIVCFTPKQDYQDDYVDMDGMIYDFIQNIPKDSIITTDAGNFYSWLSRYYRFEQARTFLGASTGPFRQTSSTDLSDDECFDSFSEPSKTNEGSQPFKLGNMNFPPHQEGKVESGRLLARKLTFGRVSIVSICIKNSRMKWRFFKNIDWR</sequence>
<evidence type="ECO:0000256" key="1">
    <source>
        <dbReference type="ARBA" id="ARBA00007812"/>
    </source>
</evidence>
<name>A0ABW8RR43_9BACI</name>
<gene>
    <name evidence="3" type="ORF">ACJEBI_24380</name>
</gene>
<comment type="caution">
    <text evidence="3">The sequence shown here is derived from an EMBL/GenBank/DDBJ whole genome shotgun (WGS) entry which is preliminary data.</text>
</comment>
<organism evidence="3 4">
    <name type="scientific">Bacillus salipaludis</name>
    <dbReference type="NCBI Taxonomy" id="2547811"/>
    <lineage>
        <taxon>Bacteria</taxon>
        <taxon>Bacillati</taxon>
        <taxon>Bacillota</taxon>
        <taxon>Bacilli</taxon>
        <taxon>Bacillales</taxon>
        <taxon>Bacillaceae</taxon>
        <taxon>Bacillus</taxon>
    </lineage>
</organism>
<protein>
    <recommendedName>
        <fullName evidence="2">Thiamine pyrophosphate enzyme central domain-containing protein</fullName>
    </recommendedName>
</protein>